<keyword evidence="3 5" id="KW-1133">Transmembrane helix</keyword>
<gene>
    <name evidence="7" type="ORF">AQS8620_02320</name>
</gene>
<feature type="transmembrane region" description="Helical" evidence="5">
    <location>
        <begin position="122"/>
        <end position="143"/>
    </location>
</feature>
<dbReference type="Pfam" id="PF01694">
    <property type="entry name" value="Rhomboid"/>
    <property type="match status" value="1"/>
</dbReference>
<feature type="transmembrane region" description="Helical" evidence="5">
    <location>
        <begin position="181"/>
        <end position="203"/>
    </location>
</feature>
<evidence type="ECO:0000259" key="6">
    <source>
        <dbReference type="Pfam" id="PF01694"/>
    </source>
</evidence>
<proteinExistence type="predicted"/>
<dbReference type="InterPro" id="IPR022764">
    <property type="entry name" value="Peptidase_S54_rhomboid_dom"/>
</dbReference>
<dbReference type="RefSeq" id="WP_085837123.1">
    <property type="nucleotide sequence ID" value="NZ_FWFS01000008.1"/>
</dbReference>
<dbReference type="GO" id="GO:0004252">
    <property type="term" value="F:serine-type endopeptidase activity"/>
    <property type="evidence" value="ECO:0007669"/>
    <property type="project" value="InterPro"/>
</dbReference>
<dbReference type="InterPro" id="IPR035952">
    <property type="entry name" value="Rhomboid-like_sf"/>
</dbReference>
<dbReference type="SUPFAM" id="SSF144091">
    <property type="entry name" value="Rhomboid-like"/>
    <property type="match status" value="1"/>
</dbReference>
<evidence type="ECO:0000256" key="2">
    <source>
        <dbReference type="ARBA" id="ARBA00022692"/>
    </source>
</evidence>
<dbReference type="Gene3D" id="1.20.1540.10">
    <property type="entry name" value="Rhomboid-like"/>
    <property type="match status" value="1"/>
</dbReference>
<keyword evidence="4 5" id="KW-0472">Membrane</keyword>
<reference evidence="7 8" key="1">
    <citation type="submission" date="2017-03" db="EMBL/GenBank/DDBJ databases">
        <authorList>
            <person name="Afonso C.L."/>
            <person name="Miller P.J."/>
            <person name="Scott M.A."/>
            <person name="Spackman E."/>
            <person name="Goraichik I."/>
            <person name="Dimitrov K.M."/>
            <person name="Suarez D.L."/>
            <person name="Swayne D.E."/>
        </authorList>
    </citation>
    <scope>NUCLEOTIDE SEQUENCE [LARGE SCALE GENOMIC DNA]</scope>
    <source>
        <strain evidence="7 8">CECT 8620</strain>
    </source>
</reference>
<feature type="transmembrane region" description="Helical" evidence="5">
    <location>
        <begin position="88"/>
        <end position="110"/>
    </location>
</feature>
<evidence type="ECO:0000256" key="5">
    <source>
        <dbReference type="SAM" id="Phobius"/>
    </source>
</evidence>
<accession>A0A1Y5T5R2</accession>
<keyword evidence="8" id="KW-1185">Reference proteome</keyword>
<dbReference type="AlphaFoldDB" id="A0A1Y5T5R2"/>
<evidence type="ECO:0000313" key="8">
    <source>
        <dbReference type="Proteomes" id="UP000193862"/>
    </source>
</evidence>
<dbReference type="EMBL" id="FWFS01000008">
    <property type="protein sequence ID" value="SLN53121.1"/>
    <property type="molecule type" value="Genomic_DNA"/>
</dbReference>
<name>A0A1Y5T5R2_9RHOB</name>
<comment type="subcellular location">
    <subcellularLocation>
        <location evidence="1">Membrane</location>
        <topology evidence="1">Multi-pass membrane protein</topology>
    </subcellularLocation>
</comment>
<protein>
    <submittedName>
        <fullName evidence="7">Rhomboid family protein</fullName>
    </submittedName>
</protein>
<feature type="transmembrane region" description="Helical" evidence="5">
    <location>
        <begin position="149"/>
        <end position="169"/>
    </location>
</feature>
<dbReference type="OrthoDB" id="7836448at2"/>
<feature type="transmembrane region" description="Helical" evidence="5">
    <location>
        <begin position="209"/>
        <end position="227"/>
    </location>
</feature>
<evidence type="ECO:0000256" key="3">
    <source>
        <dbReference type="ARBA" id="ARBA00022989"/>
    </source>
</evidence>
<sequence>MSNRSPFIPPSDPSGHGGPVNPLPPVVVALALLLAGIELYFQAGSYGLLGQNGIGARVNAIQDFGFFDTVFEAMRLQGQWPLSHVMRFFTYAFVGGAMTQTVFVIVFLLALGNMVGRHFGQIAVVAIFAISTVAGSLAYGFLVNSEYPLIGGYPGVYGLIGGYTFMLYVGLGQLHQNQMRAFSLIGMLMGIQLLFGVIFGGTADWVADLAGFTAGLITATLMVPGAFRRILERIRKR</sequence>
<evidence type="ECO:0000256" key="4">
    <source>
        <dbReference type="ARBA" id="ARBA00023136"/>
    </source>
</evidence>
<dbReference type="GO" id="GO:0016020">
    <property type="term" value="C:membrane"/>
    <property type="evidence" value="ECO:0007669"/>
    <property type="project" value="UniProtKB-SubCell"/>
</dbReference>
<organism evidence="7 8">
    <name type="scientific">Aquimixticola soesokkakensis</name>
    <dbReference type="NCBI Taxonomy" id="1519096"/>
    <lineage>
        <taxon>Bacteria</taxon>
        <taxon>Pseudomonadati</taxon>
        <taxon>Pseudomonadota</taxon>
        <taxon>Alphaproteobacteria</taxon>
        <taxon>Rhodobacterales</taxon>
        <taxon>Paracoccaceae</taxon>
        <taxon>Aquimixticola</taxon>
    </lineage>
</organism>
<feature type="domain" description="Peptidase S54 rhomboid" evidence="6">
    <location>
        <begin position="84"/>
        <end position="223"/>
    </location>
</feature>
<evidence type="ECO:0000313" key="7">
    <source>
        <dbReference type="EMBL" id="SLN53121.1"/>
    </source>
</evidence>
<keyword evidence="2 5" id="KW-0812">Transmembrane</keyword>
<dbReference type="Proteomes" id="UP000193862">
    <property type="component" value="Unassembled WGS sequence"/>
</dbReference>
<evidence type="ECO:0000256" key="1">
    <source>
        <dbReference type="ARBA" id="ARBA00004141"/>
    </source>
</evidence>